<evidence type="ECO:0000313" key="5">
    <source>
        <dbReference type="Proteomes" id="UP000017836"/>
    </source>
</evidence>
<dbReference type="Gene3D" id="1.50.10.130">
    <property type="entry name" value="Terpene synthase, N-terminal domain"/>
    <property type="match status" value="1"/>
</dbReference>
<name>U5CWB2_AMBTC</name>
<evidence type="ECO:0000256" key="2">
    <source>
        <dbReference type="ARBA" id="ARBA00022842"/>
    </source>
</evidence>
<sequence>MNRYVFNAFKDGDGSFITKVSGDVKGMLSLFEASCIALPGEELLDEAKAFTSKHLKAKMNSMEPWLRGEVQHALQFPRFRRDF</sequence>
<comment type="cofactor">
    <cofactor evidence="1">
        <name>Mg(2+)</name>
        <dbReference type="ChEBI" id="CHEBI:18420"/>
    </cofactor>
</comment>
<dbReference type="SUPFAM" id="SSF48239">
    <property type="entry name" value="Terpenoid cyclases/Protein prenyltransferases"/>
    <property type="match status" value="1"/>
</dbReference>
<dbReference type="InterPro" id="IPR008930">
    <property type="entry name" value="Terpenoid_cyclase/PrenylTrfase"/>
</dbReference>
<protein>
    <recommendedName>
        <fullName evidence="3">Terpene synthase N-terminal domain-containing protein</fullName>
    </recommendedName>
</protein>
<keyword evidence="5" id="KW-1185">Reference proteome</keyword>
<evidence type="ECO:0000259" key="3">
    <source>
        <dbReference type="Pfam" id="PF01397"/>
    </source>
</evidence>
<dbReference type="HOGENOM" id="CLU_2545647_0_0_1"/>
<dbReference type="PANTHER" id="PTHR31225">
    <property type="entry name" value="OS04G0344100 PROTEIN-RELATED"/>
    <property type="match status" value="1"/>
</dbReference>
<proteinExistence type="predicted"/>
<keyword evidence="2" id="KW-0460">Magnesium</keyword>
<reference evidence="5" key="1">
    <citation type="journal article" date="2013" name="Science">
        <title>The Amborella genome and the evolution of flowering plants.</title>
        <authorList>
            <consortium name="Amborella Genome Project"/>
        </authorList>
    </citation>
    <scope>NUCLEOTIDE SEQUENCE [LARGE SCALE GENOMIC DNA]</scope>
</reference>
<dbReference type="Proteomes" id="UP000017836">
    <property type="component" value="Unassembled WGS sequence"/>
</dbReference>
<dbReference type="PANTHER" id="PTHR31225:SF252">
    <property type="entry name" value="TERPENE SYNTHASE 12-RELATED"/>
    <property type="match status" value="1"/>
</dbReference>
<feature type="domain" description="Terpene synthase N-terminal" evidence="3">
    <location>
        <begin position="3"/>
        <end position="74"/>
    </location>
</feature>
<accession>U5CWB2</accession>
<dbReference type="AlphaFoldDB" id="U5CWB2"/>
<dbReference type="InterPro" id="IPR036965">
    <property type="entry name" value="Terpene_synth_N_sf"/>
</dbReference>
<dbReference type="GO" id="GO:0010333">
    <property type="term" value="F:terpene synthase activity"/>
    <property type="evidence" value="ECO:0007669"/>
    <property type="project" value="InterPro"/>
</dbReference>
<dbReference type="EMBL" id="KI392557">
    <property type="protein sequence ID" value="ERN14429.1"/>
    <property type="molecule type" value="Genomic_DNA"/>
</dbReference>
<organism evidence="4 5">
    <name type="scientific">Amborella trichopoda</name>
    <dbReference type="NCBI Taxonomy" id="13333"/>
    <lineage>
        <taxon>Eukaryota</taxon>
        <taxon>Viridiplantae</taxon>
        <taxon>Streptophyta</taxon>
        <taxon>Embryophyta</taxon>
        <taxon>Tracheophyta</taxon>
        <taxon>Spermatophyta</taxon>
        <taxon>Magnoliopsida</taxon>
        <taxon>Amborellales</taxon>
        <taxon>Amborellaceae</taxon>
        <taxon>Amborella</taxon>
    </lineage>
</organism>
<dbReference type="InterPro" id="IPR050148">
    <property type="entry name" value="Terpene_synthase-like"/>
</dbReference>
<dbReference type="GO" id="GO:0016114">
    <property type="term" value="P:terpenoid biosynthetic process"/>
    <property type="evidence" value="ECO:0007669"/>
    <property type="project" value="InterPro"/>
</dbReference>
<dbReference type="Gramene" id="ERN14429">
    <property type="protein sequence ID" value="ERN14429"/>
    <property type="gene ID" value="AMTR_s00033p00243920"/>
</dbReference>
<dbReference type="OMA" id="MNSMEPW"/>
<dbReference type="Pfam" id="PF01397">
    <property type="entry name" value="Terpene_synth"/>
    <property type="match status" value="1"/>
</dbReference>
<evidence type="ECO:0000256" key="1">
    <source>
        <dbReference type="ARBA" id="ARBA00001946"/>
    </source>
</evidence>
<gene>
    <name evidence="4" type="ORF">AMTR_s00033p00243920</name>
</gene>
<evidence type="ECO:0000313" key="4">
    <source>
        <dbReference type="EMBL" id="ERN14429.1"/>
    </source>
</evidence>
<dbReference type="InterPro" id="IPR001906">
    <property type="entry name" value="Terpene_synth_N"/>
</dbReference>